<gene>
    <name evidence="1" type="ORF">SDC9_207447</name>
</gene>
<protein>
    <submittedName>
        <fullName evidence="1">Uncharacterized protein</fullName>
    </submittedName>
</protein>
<dbReference type="AlphaFoldDB" id="A0A645J7P2"/>
<organism evidence="1">
    <name type="scientific">bioreactor metagenome</name>
    <dbReference type="NCBI Taxonomy" id="1076179"/>
    <lineage>
        <taxon>unclassified sequences</taxon>
        <taxon>metagenomes</taxon>
        <taxon>ecological metagenomes</taxon>
    </lineage>
</organism>
<comment type="caution">
    <text evidence="1">The sequence shown here is derived from an EMBL/GenBank/DDBJ whole genome shotgun (WGS) entry which is preliminary data.</text>
</comment>
<name>A0A645J7P2_9ZZZZ</name>
<dbReference type="EMBL" id="VSSQ01134061">
    <property type="protein sequence ID" value="MPN59725.1"/>
    <property type="molecule type" value="Genomic_DNA"/>
</dbReference>
<proteinExistence type="predicted"/>
<evidence type="ECO:0000313" key="1">
    <source>
        <dbReference type="EMBL" id="MPN59725.1"/>
    </source>
</evidence>
<reference evidence="1" key="1">
    <citation type="submission" date="2019-08" db="EMBL/GenBank/DDBJ databases">
        <authorList>
            <person name="Kucharzyk K."/>
            <person name="Murdoch R.W."/>
            <person name="Higgins S."/>
            <person name="Loffler F."/>
        </authorList>
    </citation>
    <scope>NUCLEOTIDE SEQUENCE</scope>
</reference>
<accession>A0A645J7P2</accession>
<sequence>MRANKARDRTIHKHAEHSLFQTLADVGRIVYHMVVCMDKIGKAAIQQTDFCALWQGIGHRFFGGINRMAAFHHSLKTEIMLQRIAQFIAVQNDQLSGVLREVLLHLRQKFRCVVGFGCE</sequence>